<dbReference type="AlphaFoldDB" id="A0A402CC03"/>
<dbReference type="PANTHER" id="PTHR43677">
    <property type="entry name" value="SHORT-CHAIN DEHYDROGENASE/REDUCTASE"/>
    <property type="match status" value="1"/>
</dbReference>
<dbReference type="SMART" id="SM00829">
    <property type="entry name" value="PKS_ER"/>
    <property type="match status" value="1"/>
</dbReference>
<dbReference type="Pfam" id="PF08240">
    <property type="entry name" value="ADH_N"/>
    <property type="match status" value="1"/>
</dbReference>
<evidence type="ECO:0000313" key="2">
    <source>
        <dbReference type="EMBL" id="GCE41165.1"/>
    </source>
</evidence>
<dbReference type="Gene3D" id="3.40.50.720">
    <property type="entry name" value="NAD(P)-binding Rossmann-like Domain"/>
    <property type="match status" value="1"/>
</dbReference>
<dbReference type="CDD" id="cd08241">
    <property type="entry name" value="QOR1"/>
    <property type="match status" value="1"/>
</dbReference>
<dbReference type="InterPro" id="IPR013149">
    <property type="entry name" value="ADH-like_C"/>
</dbReference>
<reference evidence="2 3" key="1">
    <citation type="submission" date="2018-11" db="EMBL/GenBank/DDBJ databases">
        <title>Microbial catabolism of amino acid.</title>
        <authorList>
            <person name="Hibi M."/>
            <person name="Ogawa J."/>
        </authorList>
    </citation>
    <scope>NUCLEOTIDE SEQUENCE [LARGE SCALE GENOMIC DNA]</scope>
    <source>
        <strain evidence="2 3">C31-06</strain>
    </source>
</reference>
<gene>
    <name evidence="2" type="ORF">Rhow_004824</name>
</gene>
<dbReference type="InterPro" id="IPR020843">
    <property type="entry name" value="ER"/>
</dbReference>
<evidence type="ECO:0000313" key="3">
    <source>
        <dbReference type="Proteomes" id="UP000287519"/>
    </source>
</evidence>
<keyword evidence="3" id="KW-1185">Reference proteome</keyword>
<dbReference type="PANTHER" id="PTHR43677:SF4">
    <property type="entry name" value="QUINONE OXIDOREDUCTASE-LIKE PROTEIN 2"/>
    <property type="match status" value="1"/>
</dbReference>
<protein>
    <submittedName>
        <fullName evidence="2">Quinone oxidoreductase</fullName>
    </submittedName>
</protein>
<dbReference type="OrthoDB" id="4190732at2"/>
<accession>A0A402CC03</accession>
<dbReference type="SUPFAM" id="SSF50129">
    <property type="entry name" value="GroES-like"/>
    <property type="match status" value="1"/>
</dbReference>
<dbReference type="EMBL" id="BHYM01000041">
    <property type="protein sequence ID" value="GCE41165.1"/>
    <property type="molecule type" value="Genomic_DNA"/>
</dbReference>
<dbReference type="InterPro" id="IPR036291">
    <property type="entry name" value="NAD(P)-bd_dom_sf"/>
</dbReference>
<name>A0A402CC03_RHOWR</name>
<comment type="caution">
    <text evidence="2">The sequence shown here is derived from an EMBL/GenBank/DDBJ whole genome shotgun (WGS) entry which is preliminary data.</text>
</comment>
<dbReference type="GO" id="GO:0016491">
    <property type="term" value="F:oxidoreductase activity"/>
    <property type="evidence" value="ECO:0007669"/>
    <property type="project" value="InterPro"/>
</dbReference>
<dbReference type="SUPFAM" id="SSF51735">
    <property type="entry name" value="NAD(P)-binding Rossmann-fold domains"/>
    <property type="match status" value="1"/>
</dbReference>
<feature type="domain" description="Enoyl reductase (ER)" evidence="1">
    <location>
        <begin position="10"/>
        <end position="324"/>
    </location>
</feature>
<evidence type="ECO:0000259" key="1">
    <source>
        <dbReference type="SMART" id="SM00829"/>
    </source>
</evidence>
<dbReference type="Proteomes" id="UP000287519">
    <property type="component" value="Unassembled WGS sequence"/>
</dbReference>
<dbReference type="Pfam" id="PF00107">
    <property type="entry name" value="ADH_zinc_N"/>
    <property type="match status" value="1"/>
</dbReference>
<dbReference type="InterPro" id="IPR011032">
    <property type="entry name" value="GroES-like_sf"/>
</dbReference>
<dbReference type="InterPro" id="IPR051397">
    <property type="entry name" value="Zn-ADH-like_protein"/>
</dbReference>
<sequence length="326" mass="34463">MRAVICSKYGPPEQLVVGDMDSPALGENGIRVRVHAASVNFPDTLIIEGKYQLQPPFPFVPGFEVAGEVVEIAPSVRKFAVGDRVMALTSAGYGGFAEEAITDEESTELVPDGMDYPTATAFYSSYATSYHGLVQRGRLKTGETLLVLGAAGGVGLATIEIGKALGARVIAAAGSDEKRSVASDHGADEVVDYTRGDFREQLRELTCGKGIDVCLDGVGGDAFDHVSRAMNYGGRLLVVGFASGTIPKLPVNLLLLKGYSAVGVYWNTFVRREPELKSANADALARLFTTGQLRPLVAETFGIEDIVAALTAVTKRGTAGKLVVTM</sequence>
<dbReference type="Gene3D" id="3.90.180.10">
    <property type="entry name" value="Medium-chain alcohol dehydrogenases, catalytic domain"/>
    <property type="match status" value="1"/>
</dbReference>
<dbReference type="InterPro" id="IPR013154">
    <property type="entry name" value="ADH-like_N"/>
</dbReference>
<proteinExistence type="predicted"/>
<organism evidence="2 3">
    <name type="scientific">Rhodococcus wratislaviensis</name>
    <name type="common">Tsukamurella wratislaviensis</name>
    <dbReference type="NCBI Taxonomy" id="44752"/>
    <lineage>
        <taxon>Bacteria</taxon>
        <taxon>Bacillati</taxon>
        <taxon>Actinomycetota</taxon>
        <taxon>Actinomycetes</taxon>
        <taxon>Mycobacteriales</taxon>
        <taxon>Nocardiaceae</taxon>
        <taxon>Rhodococcus</taxon>
    </lineage>
</organism>